<dbReference type="KEGG" id="xho:A9255_01925"/>
<accession>A0A2G0Q6B0</accession>
<sequence>MSDIRKGQVFLSTIWETDLNFVIIRHRRANSHKKEEHKMLKNVGGYQQNIPVMDITYDSSFWFPDFDYWWVLFITNDWRIYTIKDNFSCNISNLDKARVDIVISSITTLMYVNFSWSSGCTQSIYELGS</sequence>
<evidence type="ECO:0000313" key="2">
    <source>
        <dbReference type="EMBL" id="PHM54768.1"/>
    </source>
</evidence>
<evidence type="ECO:0000313" key="4">
    <source>
        <dbReference type="Proteomes" id="UP000225433"/>
    </source>
</evidence>
<proteinExistence type="predicted"/>
<dbReference type="OrthoDB" id="6462155at2"/>
<reference evidence="2 4" key="2">
    <citation type="journal article" date="2017" name="Nat. Microbiol.">
        <title>Natural product diversity associated with the nematode symbionts Photorhabdus and Xenorhabdus.</title>
        <authorList>
            <person name="Tobias N.J."/>
            <person name="Wolff H."/>
            <person name="Djahanschiri B."/>
            <person name="Grundmann F."/>
            <person name="Kronenwerth M."/>
            <person name="Shi Y.M."/>
            <person name="Simonyi S."/>
            <person name="Grun P."/>
            <person name="Shapiro-Ilan D."/>
            <person name="Pidot S.J."/>
            <person name="Stinear T.P."/>
            <person name="Ebersberger I."/>
            <person name="Bode H.B."/>
        </authorList>
    </citation>
    <scope>NUCLEOTIDE SEQUENCE [LARGE SCALE GENOMIC DNA]</scope>
    <source>
        <strain evidence="2 4">DSM 17903</strain>
    </source>
</reference>
<dbReference type="Proteomes" id="UP000225433">
    <property type="component" value="Unassembled WGS sequence"/>
</dbReference>
<reference evidence="1 3" key="1">
    <citation type="submission" date="2016-06" db="EMBL/GenBank/DDBJ databases">
        <title>Bacterial characters and pathogenicity of Xenorhabdus hominickii from an entomopathogenic nematode, Steinernema monticolum.</title>
        <authorList>
            <person name="Park Y."/>
            <person name="Kim Y."/>
        </authorList>
    </citation>
    <scope>NUCLEOTIDE SEQUENCE [LARGE SCALE GENOMIC DNA]</scope>
    <source>
        <strain evidence="1 3">ANU1</strain>
    </source>
</reference>
<dbReference type="RefSeq" id="WP_069315230.1">
    <property type="nucleotide sequence ID" value="NZ_CAWNQJ010000068.1"/>
</dbReference>
<dbReference type="AlphaFoldDB" id="A0A2G0Q6B0"/>
<dbReference type="EMBL" id="NJAI01000004">
    <property type="protein sequence ID" value="PHM54768.1"/>
    <property type="molecule type" value="Genomic_DNA"/>
</dbReference>
<evidence type="ECO:0000313" key="1">
    <source>
        <dbReference type="EMBL" id="AOM39466.1"/>
    </source>
</evidence>
<protein>
    <submittedName>
        <fullName evidence="2">Uncharacterized protein</fullName>
    </submittedName>
</protein>
<dbReference type="EMBL" id="CP016176">
    <property type="protein sequence ID" value="AOM39466.1"/>
    <property type="molecule type" value="Genomic_DNA"/>
</dbReference>
<evidence type="ECO:0000313" key="3">
    <source>
        <dbReference type="Proteomes" id="UP000094600"/>
    </source>
</evidence>
<organism evidence="2 4">
    <name type="scientific">Xenorhabdus hominickii</name>
    <dbReference type="NCBI Taxonomy" id="351679"/>
    <lineage>
        <taxon>Bacteria</taxon>
        <taxon>Pseudomonadati</taxon>
        <taxon>Pseudomonadota</taxon>
        <taxon>Gammaproteobacteria</taxon>
        <taxon>Enterobacterales</taxon>
        <taxon>Morganellaceae</taxon>
        <taxon>Xenorhabdus</taxon>
    </lineage>
</organism>
<keyword evidence="3" id="KW-1185">Reference proteome</keyword>
<gene>
    <name evidence="1" type="ORF">A9255_01925</name>
    <name evidence="2" type="ORF">Xhom_02724</name>
</gene>
<dbReference type="Proteomes" id="UP000094600">
    <property type="component" value="Chromosome"/>
</dbReference>
<name>A0A2G0Q6B0_XENHO</name>